<feature type="domain" description="Ras-associating" evidence="19">
    <location>
        <begin position="404"/>
        <end position="501"/>
    </location>
</feature>
<evidence type="ECO:0000259" key="17">
    <source>
        <dbReference type="PROSITE" id="PS50102"/>
    </source>
</evidence>
<dbReference type="Pfam" id="PF00788">
    <property type="entry name" value="RA"/>
    <property type="match status" value="2"/>
</dbReference>
<dbReference type="SUPFAM" id="SSF111331">
    <property type="entry name" value="NAD kinase/diacylglycerol kinase-like"/>
    <property type="match status" value="1"/>
</dbReference>
<evidence type="ECO:0000256" key="9">
    <source>
        <dbReference type="ARBA" id="ARBA00022777"/>
    </source>
</evidence>
<dbReference type="SMART" id="SM00314">
    <property type="entry name" value="RA"/>
    <property type="match status" value="2"/>
</dbReference>
<feature type="domain" description="Phorbol-ester/DAG-type" evidence="16">
    <location>
        <begin position="80"/>
        <end position="128"/>
    </location>
</feature>
<dbReference type="AlphaFoldDB" id="A0A834INE7"/>
<organism evidence="20 21">
    <name type="scientific">Rhynchophorus ferrugineus</name>
    <name type="common">Red palm weevil</name>
    <name type="synonym">Curculio ferrugineus</name>
    <dbReference type="NCBI Taxonomy" id="354439"/>
    <lineage>
        <taxon>Eukaryota</taxon>
        <taxon>Metazoa</taxon>
        <taxon>Ecdysozoa</taxon>
        <taxon>Arthropoda</taxon>
        <taxon>Hexapoda</taxon>
        <taxon>Insecta</taxon>
        <taxon>Pterygota</taxon>
        <taxon>Neoptera</taxon>
        <taxon>Endopterygota</taxon>
        <taxon>Coleoptera</taxon>
        <taxon>Polyphaga</taxon>
        <taxon>Cucujiformia</taxon>
        <taxon>Curculionidae</taxon>
        <taxon>Dryophthorinae</taxon>
        <taxon>Rhynchophorus</taxon>
    </lineage>
</organism>
<dbReference type="Pfam" id="PF00781">
    <property type="entry name" value="DAGK_cat"/>
    <property type="match status" value="1"/>
</dbReference>
<dbReference type="SUPFAM" id="SSF54236">
    <property type="entry name" value="Ubiquitin-like"/>
    <property type="match status" value="2"/>
</dbReference>
<keyword evidence="4 14" id="KW-0808">Transferase</keyword>
<dbReference type="CDD" id="cd17111">
    <property type="entry name" value="RA1_DAGK-theta"/>
    <property type="match status" value="1"/>
</dbReference>
<feature type="region of interest" description="Disordered" evidence="15">
    <location>
        <begin position="732"/>
        <end position="756"/>
    </location>
</feature>
<dbReference type="InterPro" id="IPR001206">
    <property type="entry name" value="Diacylglycerol_kinase_cat_dom"/>
</dbReference>
<dbReference type="OrthoDB" id="242257at2759"/>
<evidence type="ECO:0000256" key="8">
    <source>
        <dbReference type="ARBA" id="ARBA00022771"/>
    </source>
</evidence>
<dbReference type="GO" id="GO:0008270">
    <property type="term" value="F:zinc ion binding"/>
    <property type="evidence" value="ECO:0007669"/>
    <property type="project" value="UniProtKB-KW"/>
</dbReference>
<evidence type="ECO:0000256" key="3">
    <source>
        <dbReference type="ARBA" id="ARBA00009280"/>
    </source>
</evidence>
<evidence type="ECO:0000313" key="20">
    <source>
        <dbReference type="EMBL" id="KAF7284304.1"/>
    </source>
</evidence>
<protein>
    <recommendedName>
        <fullName evidence="14">Diacylglycerol kinase</fullName>
        <shortName evidence="14">DAG kinase</shortName>
        <ecNumber evidence="14">2.7.1.107</ecNumber>
    </recommendedName>
</protein>
<feature type="compositionally biased region" description="Low complexity" evidence="15">
    <location>
        <begin position="976"/>
        <end position="997"/>
    </location>
</feature>
<feature type="domain" description="RRM" evidence="17">
    <location>
        <begin position="507"/>
        <end position="585"/>
    </location>
</feature>
<dbReference type="EMBL" id="JAACXV010000079">
    <property type="protein sequence ID" value="KAF7284304.1"/>
    <property type="molecule type" value="Genomic_DNA"/>
</dbReference>
<dbReference type="Pfam" id="PF00130">
    <property type="entry name" value="C1_1"/>
    <property type="match status" value="2"/>
</dbReference>
<evidence type="ECO:0000256" key="11">
    <source>
        <dbReference type="ARBA" id="ARBA00022840"/>
    </source>
</evidence>
<keyword evidence="9 14" id="KW-0418">Kinase</keyword>
<dbReference type="Pfam" id="PF00609">
    <property type="entry name" value="DAGK_acc"/>
    <property type="match status" value="1"/>
</dbReference>
<evidence type="ECO:0000256" key="4">
    <source>
        <dbReference type="ARBA" id="ARBA00022679"/>
    </source>
</evidence>
<dbReference type="PROSITE" id="PS50102">
    <property type="entry name" value="RRM"/>
    <property type="match status" value="1"/>
</dbReference>
<evidence type="ECO:0000256" key="10">
    <source>
        <dbReference type="ARBA" id="ARBA00022833"/>
    </source>
</evidence>
<dbReference type="GO" id="GO:0016020">
    <property type="term" value="C:membrane"/>
    <property type="evidence" value="ECO:0007669"/>
    <property type="project" value="UniProtKB-SubCell"/>
</dbReference>
<feature type="region of interest" description="Disordered" evidence="15">
    <location>
        <begin position="960"/>
        <end position="1023"/>
    </location>
</feature>
<dbReference type="SMART" id="SM00046">
    <property type="entry name" value="DAGKc"/>
    <property type="match status" value="1"/>
</dbReference>
<dbReference type="GO" id="GO:0005524">
    <property type="term" value="F:ATP binding"/>
    <property type="evidence" value="ECO:0007669"/>
    <property type="project" value="UniProtKB-KW"/>
</dbReference>
<feature type="region of interest" description="Disordered" evidence="15">
    <location>
        <begin position="1064"/>
        <end position="1105"/>
    </location>
</feature>
<dbReference type="PROSITE" id="PS00479">
    <property type="entry name" value="ZF_DAG_PE_1"/>
    <property type="match status" value="2"/>
</dbReference>
<comment type="caution">
    <text evidence="20">The sequence shown here is derived from an EMBL/GenBank/DDBJ whole genome shotgun (WGS) entry which is preliminary data.</text>
</comment>
<keyword evidence="12" id="KW-0472">Membrane</keyword>
<evidence type="ECO:0000313" key="21">
    <source>
        <dbReference type="Proteomes" id="UP000625711"/>
    </source>
</evidence>
<evidence type="ECO:0000256" key="15">
    <source>
        <dbReference type="SAM" id="MobiDB-lite"/>
    </source>
</evidence>
<keyword evidence="8" id="KW-0863">Zinc-finger</keyword>
<dbReference type="CDD" id="cd01783">
    <property type="entry name" value="RA2_DAGK-theta"/>
    <property type="match status" value="1"/>
</dbReference>
<comment type="subcellular location">
    <subcellularLocation>
        <location evidence="2">Membrane</location>
    </subcellularLocation>
</comment>
<dbReference type="SUPFAM" id="SSF57889">
    <property type="entry name" value="Cysteine-rich domain"/>
    <property type="match status" value="3"/>
</dbReference>
<evidence type="ECO:0000259" key="18">
    <source>
        <dbReference type="PROSITE" id="PS50146"/>
    </source>
</evidence>
<accession>A0A834INE7</accession>
<dbReference type="Proteomes" id="UP000625711">
    <property type="component" value="Unassembled WGS sequence"/>
</dbReference>
<dbReference type="InterPro" id="IPR000159">
    <property type="entry name" value="RA_dom"/>
</dbReference>
<dbReference type="SMART" id="SM00109">
    <property type="entry name" value="C1"/>
    <property type="match status" value="3"/>
</dbReference>
<evidence type="ECO:0000256" key="7">
    <source>
        <dbReference type="ARBA" id="ARBA00022741"/>
    </source>
</evidence>
<feature type="domain" description="DAGKc" evidence="18">
    <location>
        <begin position="593"/>
        <end position="731"/>
    </location>
</feature>
<dbReference type="Gene3D" id="3.10.20.90">
    <property type="entry name" value="Phosphatidylinositol 3-kinase Catalytic Subunit, Chain A, domain 1"/>
    <property type="match status" value="1"/>
</dbReference>
<dbReference type="InterPro" id="IPR000504">
    <property type="entry name" value="RRM_dom"/>
</dbReference>
<evidence type="ECO:0000259" key="19">
    <source>
        <dbReference type="PROSITE" id="PS50200"/>
    </source>
</evidence>
<dbReference type="PRINTS" id="PR00008">
    <property type="entry name" value="DAGPEDOMAIN"/>
</dbReference>
<dbReference type="PANTHER" id="PTHR11255">
    <property type="entry name" value="DIACYLGLYCEROL KINASE"/>
    <property type="match status" value="1"/>
</dbReference>
<dbReference type="CDD" id="cd20854">
    <property type="entry name" value="C1_DGKtheta_typeV_rpt3"/>
    <property type="match status" value="1"/>
</dbReference>
<evidence type="ECO:0000256" key="12">
    <source>
        <dbReference type="ARBA" id="ARBA00023136"/>
    </source>
</evidence>
<comment type="catalytic activity">
    <reaction evidence="1 14">
        <text>a 1,2-diacyl-sn-glycerol + ATP = a 1,2-diacyl-sn-glycero-3-phosphate + ADP + H(+)</text>
        <dbReference type="Rhea" id="RHEA:10272"/>
        <dbReference type="ChEBI" id="CHEBI:15378"/>
        <dbReference type="ChEBI" id="CHEBI:17815"/>
        <dbReference type="ChEBI" id="CHEBI:30616"/>
        <dbReference type="ChEBI" id="CHEBI:58608"/>
        <dbReference type="ChEBI" id="CHEBI:456216"/>
        <dbReference type="EC" id="2.7.1.107"/>
    </reaction>
</comment>
<dbReference type="Gene3D" id="3.30.60.20">
    <property type="match status" value="2"/>
</dbReference>
<dbReference type="SMART" id="SM00045">
    <property type="entry name" value="DAGKa"/>
    <property type="match status" value="1"/>
</dbReference>
<dbReference type="InterPro" id="IPR037607">
    <property type="entry name" value="DGK"/>
</dbReference>
<dbReference type="GO" id="GO:0004143">
    <property type="term" value="F:ATP-dependent diacylglycerol kinase activity"/>
    <property type="evidence" value="ECO:0007669"/>
    <property type="project" value="UniProtKB-EC"/>
</dbReference>
<feature type="domain" description="Phorbol-ester/DAG-type" evidence="16">
    <location>
        <begin position="146"/>
        <end position="197"/>
    </location>
</feature>
<dbReference type="PROSITE" id="PS50200">
    <property type="entry name" value="RA"/>
    <property type="match status" value="1"/>
</dbReference>
<keyword evidence="21" id="KW-1185">Reference proteome</keyword>
<proteinExistence type="inferred from homology"/>
<dbReference type="PANTHER" id="PTHR11255:SF54">
    <property type="entry name" value="DIACYLGLYCEROL KINASE THETA"/>
    <property type="match status" value="1"/>
</dbReference>
<name>A0A834INE7_RHYFE</name>
<dbReference type="CDD" id="cd20804">
    <property type="entry name" value="C1_DGKtheta_typeV_rpt2"/>
    <property type="match status" value="1"/>
</dbReference>
<dbReference type="InterPro" id="IPR046349">
    <property type="entry name" value="C1-like_sf"/>
</dbReference>
<keyword evidence="7 14" id="KW-0547">Nucleotide-binding</keyword>
<evidence type="ECO:0000259" key="16">
    <source>
        <dbReference type="PROSITE" id="PS50081"/>
    </source>
</evidence>
<dbReference type="PROSITE" id="PS50081">
    <property type="entry name" value="ZF_DAG_PE_2"/>
    <property type="match status" value="3"/>
</dbReference>
<keyword evidence="11 14" id="KW-0067">ATP-binding</keyword>
<keyword evidence="10" id="KW-0862">Zinc</keyword>
<dbReference type="Pfam" id="PF24099">
    <property type="entry name" value="RBD_DGKtheta"/>
    <property type="match status" value="1"/>
</dbReference>
<dbReference type="InterPro" id="IPR017438">
    <property type="entry name" value="ATP-NAD_kinase_N"/>
</dbReference>
<keyword evidence="13" id="KW-0694">RNA-binding</keyword>
<dbReference type="InterPro" id="IPR029071">
    <property type="entry name" value="Ubiquitin-like_domsf"/>
</dbReference>
<gene>
    <name evidence="20" type="ORF">GWI33_022288</name>
</gene>
<feature type="compositionally biased region" description="Basic and acidic residues" evidence="15">
    <location>
        <begin position="732"/>
        <end position="742"/>
    </location>
</feature>
<dbReference type="InterPro" id="IPR000756">
    <property type="entry name" value="Diacylglycerol_kin_accessory"/>
</dbReference>
<dbReference type="CDD" id="cd20803">
    <property type="entry name" value="C1_DGKtheta_typeV_rpt1"/>
    <property type="match status" value="1"/>
</dbReference>
<reference evidence="20" key="1">
    <citation type="submission" date="2020-08" db="EMBL/GenBank/DDBJ databases">
        <title>Genome sequencing and assembly of the red palm weevil Rhynchophorus ferrugineus.</title>
        <authorList>
            <person name="Dias G.B."/>
            <person name="Bergman C.M."/>
            <person name="Manee M."/>
        </authorList>
    </citation>
    <scope>NUCLEOTIDE SEQUENCE</scope>
    <source>
        <strain evidence="20">AA-2017</strain>
        <tissue evidence="20">Whole larva</tissue>
    </source>
</reference>
<evidence type="ECO:0000256" key="1">
    <source>
        <dbReference type="ARBA" id="ARBA00001383"/>
    </source>
</evidence>
<keyword evidence="6" id="KW-0677">Repeat</keyword>
<dbReference type="Gene3D" id="3.40.50.10330">
    <property type="entry name" value="Probable inorganic polyphosphate/atp-NAD kinase, domain 1"/>
    <property type="match status" value="1"/>
</dbReference>
<dbReference type="InterPro" id="IPR016064">
    <property type="entry name" value="NAD/diacylglycerol_kinase_sf"/>
</dbReference>
<evidence type="ECO:0000256" key="13">
    <source>
        <dbReference type="PROSITE-ProRule" id="PRU00176"/>
    </source>
</evidence>
<keyword evidence="5" id="KW-0479">Metal-binding</keyword>
<dbReference type="FunFam" id="2.60.200.40:FF:000004">
    <property type="entry name" value="Diacylglycerol kinase"/>
    <property type="match status" value="1"/>
</dbReference>
<dbReference type="GO" id="GO:0003723">
    <property type="term" value="F:RNA binding"/>
    <property type="evidence" value="ECO:0007669"/>
    <property type="project" value="UniProtKB-UniRule"/>
</dbReference>
<dbReference type="EC" id="2.7.1.107" evidence="14"/>
<dbReference type="GO" id="GO:0007200">
    <property type="term" value="P:phospholipase C-activating G protein-coupled receptor signaling pathway"/>
    <property type="evidence" value="ECO:0007669"/>
    <property type="project" value="InterPro"/>
</dbReference>
<dbReference type="Gene3D" id="2.60.200.40">
    <property type="match status" value="1"/>
</dbReference>
<evidence type="ECO:0000256" key="2">
    <source>
        <dbReference type="ARBA" id="ARBA00004370"/>
    </source>
</evidence>
<sequence length="1105" mass="123680">MAGSAVDQASACVVAHGHAFHKKTFHKPTYCHHCGDMLWGLIQQGFVCEVCNFVVHERCCKTVISPCSSIAASLVKNPVGHCWSDAIHQKRKFCNVCRKRLDDCDSIHCEICEYYVHVECQDFAVPDCKENATYAPDKELEEVEHKHQWREGNLPSGSKCEHCRKTCSNTECLSGYRCEWCRMTCHAACHLNIESNCNFGLLGPIFLPPHAVSIPRTEVPMEAIIGVQVRRKDTLSLSNGVSGKQPVSISNMLQRFPFVSTVCGPRPRIRARSTSEEFSSGEASRYRDLEDTLLLHSGKEKQDKQTKKEEERDEEVIKVFDGNNSLRRRIFRIIVVSRQATLNQLVVQALRAFHITKDPAQFYLTDLYSNDDYVLRDPTPVLGLNKKEGKRPAIFLRFKDKENDKGEVKVYPGKLQVSQAFCTVPVDSNTTVADLIKESIERFDLDCKCEDLRCLEVLLDRGVTERVLSWNERPWEIMKNLGRDSIRQMELMRFYLQLKQDPHGPNVALFIGNLPVNLVENAYKSLLSDMLGKDYKYAKIGPIYYEYGSMVVTFEDSETAVRALYILRESRLEEKQNLLVMLLPNIEPSMIPKGANPLLVFVNVKSGGRQGMELIANFRRLVNPYQVFDLDIGGPLPGLYVFRNIPKYKILVCGGDGTVGWVLQCLDNVGQDSQCDSPACAIIPLGTGNDLARVLRWGAGYADGEDPLNLLKDVIEAEEIMLDRWTVVLRPEEKPEKPEDNAKQVNSTGKKRQKLSKLKVTNEQIRKSVVSSSTSEENSQILVMNNYFGIGIDADLCLDFHNAREENPGKFISRLHNKSVYVKIGLRRMVGQGKVYKDLHKLVHLEVDFRPISLPQLEGIIVLNILSWGSGANPWGLEKDQQYHKPTHFDGLLEVVGVTGVVHLGQIQSGLRSAMRIAQGKHIRIHLNADIPVQVDGEPWIQTPCEVVILKSALKAKMLKKKKFKRRPTEPNLEGAPAAAAAPAPTGPPTTDTNTTKADGEEAPKSTPTTEDPPTPQQPLAPQAPFSHALLGLDHTFLLSSSNVPPDVINALLPSQATMLKKMKRRMKRRNTEPSMAVAGEKQLEALPSPSNGGDSPTDPENAIF</sequence>
<dbReference type="FunFam" id="3.10.20.90:FF:000200">
    <property type="entry name" value="Diacylglycerol kinase"/>
    <property type="match status" value="1"/>
</dbReference>
<dbReference type="FunFam" id="3.40.50.10330:FF:000011">
    <property type="entry name" value="Diacylglycerol kinase"/>
    <property type="match status" value="1"/>
</dbReference>
<evidence type="ECO:0000256" key="14">
    <source>
        <dbReference type="RuleBase" id="RU361128"/>
    </source>
</evidence>
<feature type="domain" description="Phorbol-ester/DAG-type" evidence="16">
    <location>
        <begin position="17"/>
        <end position="67"/>
    </location>
</feature>
<evidence type="ECO:0000256" key="5">
    <source>
        <dbReference type="ARBA" id="ARBA00022723"/>
    </source>
</evidence>
<dbReference type="InterPro" id="IPR056392">
    <property type="entry name" value="DGKtheta_RBD"/>
</dbReference>
<dbReference type="InterPro" id="IPR002219">
    <property type="entry name" value="PKC_DAG/PE"/>
</dbReference>
<dbReference type="InterPro" id="IPR020454">
    <property type="entry name" value="DAG/PE-bd"/>
</dbReference>
<evidence type="ECO:0000256" key="6">
    <source>
        <dbReference type="ARBA" id="ARBA00022737"/>
    </source>
</evidence>
<dbReference type="PROSITE" id="PS50146">
    <property type="entry name" value="DAGK"/>
    <property type="match status" value="1"/>
</dbReference>
<comment type="similarity">
    <text evidence="3 14">Belongs to the eukaryotic diacylglycerol kinase family.</text>
</comment>